<dbReference type="STRING" id="391626.OAN307_c33530"/>
<gene>
    <name evidence="1" type="ORF">OAN307_c33530</name>
</gene>
<dbReference type="HOGENOM" id="CLU_146724_0_0_5"/>
<dbReference type="AlphaFoldDB" id="M9RGC4"/>
<evidence type="ECO:0008006" key="3">
    <source>
        <dbReference type="Google" id="ProtNLM"/>
    </source>
</evidence>
<evidence type="ECO:0000313" key="2">
    <source>
        <dbReference type="Proteomes" id="UP000005307"/>
    </source>
</evidence>
<dbReference type="RefSeq" id="WP_015500837.1">
    <property type="nucleotide sequence ID" value="NC_020911.1"/>
</dbReference>
<dbReference type="InterPro" id="IPR038293">
    <property type="entry name" value="ATPase_inh_sub_z_sf"/>
</dbReference>
<proteinExistence type="predicted"/>
<name>M9RGC4_9RHOB</name>
<dbReference type="Pfam" id="PF07345">
    <property type="entry name" value="ATPaseInh_sub_z"/>
    <property type="match status" value="1"/>
</dbReference>
<accession>M9RGC4</accession>
<organism evidence="1 2">
    <name type="scientific">Octadecabacter antarcticus 307</name>
    <dbReference type="NCBI Taxonomy" id="391626"/>
    <lineage>
        <taxon>Bacteria</taxon>
        <taxon>Pseudomonadati</taxon>
        <taxon>Pseudomonadota</taxon>
        <taxon>Alphaproteobacteria</taxon>
        <taxon>Rhodobacterales</taxon>
        <taxon>Roseobacteraceae</taxon>
        <taxon>Octadecabacter</taxon>
    </lineage>
</organism>
<evidence type="ECO:0000313" key="1">
    <source>
        <dbReference type="EMBL" id="AGI68860.1"/>
    </source>
</evidence>
<dbReference type="InterPro" id="IPR009945">
    <property type="entry name" value="ATPase_inh_sub_z"/>
</dbReference>
<keyword evidence="2" id="KW-1185">Reference proteome</keyword>
<dbReference type="OrthoDB" id="9810387at2"/>
<dbReference type="KEGG" id="oat:OAN307_c33530"/>
<dbReference type="eggNOG" id="COG5467">
    <property type="taxonomic scope" value="Bacteria"/>
</dbReference>
<dbReference type="Proteomes" id="UP000005307">
    <property type="component" value="Chromosome"/>
</dbReference>
<protein>
    <recommendedName>
        <fullName evidence="3">DUF1476 domain-containing protein</fullName>
    </recommendedName>
</protein>
<dbReference type="Gene3D" id="1.10.790.20">
    <property type="entry name" value="Domain of unknown function DUF1476"/>
    <property type="match status" value="1"/>
</dbReference>
<reference evidence="1 2" key="1">
    <citation type="journal article" date="2013" name="PLoS ONE">
        <title>Poles Apart: Arctic and Antarctic Octadecabacter strains Share High Genome Plasticity and a New Type of Xanthorhodopsin.</title>
        <authorList>
            <person name="Vollmers J."/>
            <person name="Voget S."/>
            <person name="Dietrich S."/>
            <person name="Gollnow K."/>
            <person name="Smits M."/>
            <person name="Meyer K."/>
            <person name="Brinkhoff T."/>
            <person name="Simon M."/>
            <person name="Daniel R."/>
        </authorList>
    </citation>
    <scope>NUCLEOTIDE SEQUENCE [LARGE SCALE GENOMIC DNA]</scope>
    <source>
        <strain evidence="1 2">307</strain>
    </source>
</reference>
<dbReference type="PIRSF" id="PIRSF031780">
    <property type="entry name" value="UCP031780"/>
    <property type="match status" value="1"/>
</dbReference>
<dbReference type="EMBL" id="CP003740">
    <property type="protein sequence ID" value="AGI68860.1"/>
    <property type="molecule type" value="Genomic_DNA"/>
</dbReference>
<sequence>MSGFDDRERAFENKFAHDADMQFKSEARRNKLVGLWAAGLMGKEGDDALAYAKEVIKADFEEAGDEDVYRKLFKDVGHLSDEASIRAKMVECMAQAKGQLMNEI</sequence>